<dbReference type="PROSITE" id="PS51366">
    <property type="entry name" value="MI"/>
    <property type="match status" value="4"/>
</dbReference>
<dbReference type="GO" id="GO:0005737">
    <property type="term" value="C:cytoplasm"/>
    <property type="evidence" value="ECO:0007669"/>
    <property type="project" value="UniProtKB-SubCell"/>
</dbReference>
<dbReference type="Pfam" id="PF02847">
    <property type="entry name" value="MA3"/>
    <property type="match status" value="5"/>
</dbReference>
<comment type="caution">
    <text evidence="8">The sequence shown here is derived from an EMBL/GenBank/DDBJ whole genome shotgun (WGS) entry which is preliminary data.</text>
</comment>
<comment type="similarity">
    <text evidence="2">Belongs to the PDCD4 family.</text>
</comment>
<dbReference type="InterPro" id="IPR003891">
    <property type="entry name" value="Initiation_fac_eIF4g_MI"/>
</dbReference>
<feature type="compositionally biased region" description="Basic residues" evidence="6">
    <location>
        <begin position="76"/>
        <end position="89"/>
    </location>
</feature>
<feature type="domain" description="MI" evidence="7">
    <location>
        <begin position="141"/>
        <end position="302"/>
    </location>
</feature>
<accession>A0AAD5DJ11</accession>
<feature type="domain" description="MI" evidence="7">
    <location>
        <begin position="669"/>
        <end position="782"/>
    </location>
</feature>
<sequence>MRKPGNAADRPAPSFLTQEQREALDAALSKKRAEQPAPPPVPAAAVGDDEVAKPQLGKNPHSEGVKTKRDLAHDHHLNRKGKGTGRTKKAGAGGKYTWGAQMLADGDEGAAVDPNDPNYDSGDDSSRAVSFHEERTTQIAMFKKAVAMLLEEYYNSGDINEAAVSLQELDHPEFGHYAVKRALAAAFDKHAWEREMTSVLLSTLYNEVRLMYDKCATTDCLEKKWRCARVGRKREMTSVLLSTLYNEVIAPEQVRKGFTAAIEGLDDFKLDVPDVVDQLATFICRAVVDDVLPPSFVKRIDGPAGSLAAELRHKCELHLSAKHSAERLARCWGSGAGFKFDETKDSIRSMLQEYAASGDKEEVRRILRDLAVPFFHHEFVKQALLLGMDAPSQEPFLGLLGLLSETAEALPVLLWVLPGGASQFCSASGAPFATYFPQGFQRVADNLPDISLDNPAARERFDAAIKAARAGGWVEEGFTGAPTTPSTPGTPGAELNGTASTPFHPNAFKASALDIVREYFDSGDASEVAQRLAELDEPGFHNIFVKHAVQLAMDRKDRERELVSAALPDLVPRVISDDQVALGFTRLLAGIDDLALDIPDAARLLELFLGRAIVDEVLPPRFLAEAVPHLEPDSLGLAVVQQTGTLLSAKHAAERFDACWHGGVATIEALREQMATLLDEYLASGDLKEAERCLQNLSVPHFHHDFVTRSLLTAMERDGEAGKILGLLKQLADSGEVNQTQMAKGFARVEARLDDTALDQPRAPELFKQWKAEAQEQGWLAP</sequence>
<protein>
    <recommendedName>
        <fullName evidence="7">MI domain-containing protein</fullName>
    </recommendedName>
</protein>
<reference evidence="8" key="1">
    <citation type="submission" date="2020-11" db="EMBL/GenBank/DDBJ databases">
        <title>Chlorella ohadii genome sequencing and assembly.</title>
        <authorList>
            <person name="Murik O."/>
            <person name="Treves H."/>
            <person name="Kedem I."/>
            <person name="Shotland Y."/>
            <person name="Kaplan A."/>
        </authorList>
    </citation>
    <scope>NUCLEOTIDE SEQUENCE</scope>
    <source>
        <strain evidence="8">1</strain>
    </source>
</reference>
<keyword evidence="4" id="KW-0677">Repeat</keyword>
<comment type="subcellular location">
    <subcellularLocation>
        <location evidence="1">Cytoplasm</location>
    </subcellularLocation>
</comment>
<feature type="compositionally biased region" description="Basic and acidic residues" evidence="6">
    <location>
        <begin position="60"/>
        <end position="75"/>
    </location>
</feature>
<evidence type="ECO:0000313" key="8">
    <source>
        <dbReference type="EMBL" id="KAI7837238.1"/>
    </source>
</evidence>
<dbReference type="InterPro" id="IPR016024">
    <property type="entry name" value="ARM-type_fold"/>
</dbReference>
<evidence type="ECO:0000256" key="4">
    <source>
        <dbReference type="ARBA" id="ARBA00022737"/>
    </source>
</evidence>
<feature type="domain" description="MI" evidence="7">
    <location>
        <begin position="507"/>
        <end position="628"/>
    </location>
</feature>
<evidence type="ECO:0000256" key="2">
    <source>
        <dbReference type="ARBA" id="ARBA00005497"/>
    </source>
</evidence>
<evidence type="ECO:0000256" key="6">
    <source>
        <dbReference type="SAM" id="MobiDB-lite"/>
    </source>
</evidence>
<dbReference type="PANTHER" id="PTHR12626">
    <property type="entry name" value="PROGRAMMED CELL DEATH 4"/>
    <property type="match status" value="1"/>
</dbReference>
<feature type="region of interest" description="Disordered" evidence="6">
    <location>
        <begin position="1"/>
        <end position="94"/>
    </location>
</feature>
<keyword evidence="9" id="KW-1185">Reference proteome</keyword>
<feature type="region of interest" description="Disordered" evidence="6">
    <location>
        <begin position="107"/>
        <end position="131"/>
    </location>
</feature>
<name>A0AAD5DJ11_9CHLO</name>
<keyword evidence="5" id="KW-0539">Nucleus</keyword>
<dbReference type="SUPFAM" id="SSF48371">
    <property type="entry name" value="ARM repeat"/>
    <property type="match status" value="5"/>
</dbReference>
<dbReference type="AlphaFoldDB" id="A0AAD5DJ11"/>
<dbReference type="Proteomes" id="UP001205105">
    <property type="component" value="Unassembled WGS sequence"/>
</dbReference>
<keyword evidence="3" id="KW-0963">Cytoplasm</keyword>
<evidence type="ECO:0000256" key="1">
    <source>
        <dbReference type="ARBA" id="ARBA00004496"/>
    </source>
</evidence>
<evidence type="ECO:0000256" key="5">
    <source>
        <dbReference type="ARBA" id="ARBA00023242"/>
    </source>
</evidence>
<dbReference type="GO" id="GO:0045892">
    <property type="term" value="P:negative regulation of DNA-templated transcription"/>
    <property type="evidence" value="ECO:0007669"/>
    <property type="project" value="InterPro"/>
</dbReference>
<organism evidence="8 9">
    <name type="scientific">Chlorella ohadii</name>
    <dbReference type="NCBI Taxonomy" id="2649997"/>
    <lineage>
        <taxon>Eukaryota</taxon>
        <taxon>Viridiplantae</taxon>
        <taxon>Chlorophyta</taxon>
        <taxon>core chlorophytes</taxon>
        <taxon>Trebouxiophyceae</taxon>
        <taxon>Chlorellales</taxon>
        <taxon>Chlorellaceae</taxon>
        <taxon>Chlorella clade</taxon>
        <taxon>Chlorella</taxon>
    </lineage>
</organism>
<dbReference type="InterPro" id="IPR039778">
    <property type="entry name" value="PDCD4"/>
</dbReference>
<evidence type="ECO:0000259" key="7">
    <source>
        <dbReference type="PROSITE" id="PS51366"/>
    </source>
</evidence>
<dbReference type="Gene3D" id="1.25.40.180">
    <property type="match status" value="5"/>
</dbReference>
<gene>
    <name evidence="8" type="ORF">COHA_008927</name>
</gene>
<evidence type="ECO:0000256" key="3">
    <source>
        <dbReference type="ARBA" id="ARBA00022490"/>
    </source>
</evidence>
<dbReference type="SMART" id="SM00544">
    <property type="entry name" value="MA3"/>
    <property type="match status" value="4"/>
</dbReference>
<proteinExistence type="inferred from homology"/>
<feature type="domain" description="MI" evidence="7">
    <location>
        <begin position="342"/>
        <end position="484"/>
    </location>
</feature>
<dbReference type="EMBL" id="JADXDR010000159">
    <property type="protein sequence ID" value="KAI7837238.1"/>
    <property type="molecule type" value="Genomic_DNA"/>
</dbReference>
<dbReference type="PANTHER" id="PTHR12626:SF0">
    <property type="entry name" value="PROGRAMMED CELL DEATH PROTEIN 4"/>
    <property type="match status" value="1"/>
</dbReference>
<evidence type="ECO:0000313" key="9">
    <source>
        <dbReference type="Proteomes" id="UP001205105"/>
    </source>
</evidence>